<dbReference type="EMBL" id="CP010836">
    <property type="protein sequence ID" value="AJP72075.1"/>
    <property type="molecule type" value="Genomic_DNA"/>
</dbReference>
<proteinExistence type="predicted"/>
<dbReference type="KEGG" id="sphi:TS85_10165"/>
<accession>A0A7U4J888</accession>
<feature type="compositionally biased region" description="Polar residues" evidence="1">
    <location>
        <begin position="312"/>
        <end position="327"/>
    </location>
</feature>
<evidence type="ECO:0000256" key="1">
    <source>
        <dbReference type="SAM" id="MobiDB-lite"/>
    </source>
</evidence>
<sequence>MTLKGEAKLPPIRLMTRLLARMQTGIVAHGVRAFDGDLDRFVIFTLIARQSMAGTVGYAGAQAVPISMHALAGSLARPYETVRRHVIALTERGLCLRTPDGFIVSPDSVALPPMPALTAATHDHFVRFVEDLDTLGIPLPRQRRDIAYLPQRGVQAAIDLMLAVTHSNRDLYQDWSELTIYSTIVSANTRDYACDPVLATRYADQTSRVPETYHLPVRASVLGRVLGIPESTVRRKIAALIAAGRIVRRREGLVFSQDWLNLPDSVATSTESHGNIRRVLDRVAAAGFPFDDPGSAYLKGSPDPVRFGRTPRTATKSRQVPTERQNG</sequence>
<feature type="region of interest" description="Disordered" evidence="1">
    <location>
        <begin position="295"/>
        <end position="327"/>
    </location>
</feature>
<evidence type="ECO:0000313" key="2">
    <source>
        <dbReference type="EMBL" id="AJP72075.1"/>
    </source>
</evidence>
<dbReference type="AlphaFoldDB" id="A0A7U4J888"/>
<dbReference type="Proteomes" id="UP000032300">
    <property type="component" value="Chromosome"/>
</dbReference>
<name>A0A7U4J888_9SPHN</name>
<evidence type="ECO:0008006" key="4">
    <source>
        <dbReference type="Google" id="ProtNLM"/>
    </source>
</evidence>
<reference evidence="2 3" key="1">
    <citation type="journal article" date="2015" name="Int. J. Syst. Evol. Microbiol.">
        <title>Sphingomonas hengshuiensis sp. nov., isolated from lake wetland.</title>
        <authorList>
            <person name="Wei S."/>
            <person name="Wang T."/>
            <person name="Liu H."/>
            <person name="Zhang C."/>
            <person name="Guo J."/>
            <person name="Wang Q."/>
            <person name="Liang K."/>
            <person name="Zhang Z."/>
        </authorList>
    </citation>
    <scope>NUCLEOTIDE SEQUENCE [LARGE SCALE GENOMIC DNA]</scope>
    <source>
        <strain evidence="2 3">WHSC-8</strain>
    </source>
</reference>
<reference evidence="2 3" key="2">
    <citation type="submission" date="2015-02" db="EMBL/GenBank/DDBJ databases">
        <title>The complete genome of Sphingomonas hengshuiensis sp. WHSC-8 isolated from soil of Hengshui Lake.</title>
        <authorList>
            <person name="Wei S."/>
            <person name="Guo J."/>
            <person name="Su C."/>
            <person name="Wu R."/>
            <person name="Zhang Z."/>
            <person name="Liang K."/>
            <person name="Li H."/>
            <person name="Wang T."/>
            <person name="Liu H."/>
            <person name="Zhang C."/>
            <person name="Li Z."/>
            <person name="Wang Q."/>
            <person name="Meng J."/>
        </authorList>
    </citation>
    <scope>NUCLEOTIDE SEQUENCE [LARGE SCALE GENOMIC DNA]</scope>
    <source>
        <strain evidence="2 3">WHSC-8</strain>
    </source>
</reference>
<organism evidence="2 3">
    <name type="scientific">Sphingomonas hengshuiensis</name>
    <dbReference type="NCBI Taxonomy" id="1609977"/>
    <lineage>
        <taxon>Bacteria</taxon>
        <taxon>Pseudomonadati</taxon>
        <taxon>Pseudomonadota</taxon>
        <taxon>Alphaproteobacteria</taxon>
        <taxon>Sphingomonadales</taxon>
        <taxon>Sphingomonadaceae</taxon>
        <taxon>Sphingomonas</taxon>
    </lineage>
</organism>
<keyword evidence="3" id="KW-1185">Reference proteome</keyword>
<protein>
    <recommendedName>
        <fullName evidence="4">HTH crp-type domain-containing protein</fullName>
    </recommendedName>
</protein>
<gene>
    <name evidence="2" type="ORF">TS85_10165</name>
</gene>
<evidence type="ECO:0000313" key="3">
    <source>
        <dbReference type="Proteomes" id="UP000032300"/>
    </source>
</evidence>